<reference evidence="2" key="1">
    <citation type="submission" date="2013-12" db="EMBL/GenBank/DDBJ databases">
        <title>The Genome Sequence of Aphanomyces astaci APO3.</title>
        <authorList>
            <consortium name="The Broad Institute Genomics Platform"/>
            <person name="Russ C."/>
            <person name="Tyler B."/>
            <person name="van West P."/>
            <person name="Dieguez-Uribeondo J."/>
            <person name="Young S.K."/>
            <person name="Zeng Q."/>
            <person name="Gargeya S."/>
            <person name="Fitzgerald M."/>
            <person name="Abouelleil A."/>
            <person name="Alvarado L."/>
            <person name="Chapman S.B."/>
            <person name="Gainer-Dewar J."/>
            <person name="Goldberg J."/>
            <person name="Griggs A."/>
            <person name="Gujja S."/>
            <person name="Hansen M."/>
            <person name="Howarth C."/>
            <person name="Imamovic A."/>
            <person name="Ireland A."/>
            <person name="Larimer J."/>
            <person name="McCowan C."/>
            <person name="Murphy C."/>
            <person name="Pearson M."/>
            <person name="Poon T.W."/>
            <person name="Priest M."/>
            <person name="Roberts A."/>
            <person name="Saif S."/>
            <person name="Shea T."/>
            <person name="Sykes S."/>
            <person name="Wortman J."/>
            <person name="Nusbaum C."/>
            <person name="Birren B."/>
        </authorList>
    </citation>
    <scope>NUCLEOTIDE SEQUENCE [LARGE SCALE GENOMIC DNA]</scope>
    <source>
        <strain evidence="2">APO3</strain>
    </source>
</reference>
<keyword evidence="1" id="KW-0812">Transmembrane</keyword>
<dbReference type="RefSeq" id="XP_009839313.1">
    <property type="nucleotide sequence ID" value="XM_009841011.1"/>
</dbReference>
<dbReference type="PROSITE" id="PS50244">
    <property type="entry name" value="S5A_REDUCTASE"/>
    <property type="match status" value="1"/>
</dbReference>
<sequence>MAAWYLMNGNRLWVHRALLCAMYIACGVRFMFGWVKRGHVTKEDHRWNHSKVIGRHPAEYVGAGLWLFGFVFENIADAQLRVMRQGLWKYYRHPNYFGEFYLWLSYAIMSFADASPIQRALLVMLPGQVSLKKRGQAYADYQAETSILFPWWPKSKSEKRT</sequence>
<dbReference type="InterPro" id="IPR010721">
    <property type="entry name" value="UstE-like"/>
</dbReference>
<dbReference type="GO" id="GO:0016020">
    <property type="term" value="C:membrane"/>
    <property type="evidence" value="ECO:0007669"/>
    <property type="project" value="TreeGrafter"/>
</dbReference>
<dbReference type="GeneID" id="20815482"/>
<dbReference type="OrthoDB" id="201504at2759"/>
<dbReference type="Pfam" id="PF06966">
    <property type="entry name" value="DUF1295"/>
    <property type="match status" value="1"/>
</dbReference>
<protein>
    <submittedName>
        <fullName evidence="2">Uncharacterized protein</fullName>
    </submittedName>
</protein>
<organism evidence="2">
    <name type="scientific">Aphanomyces astaci</name>
    <name type="common">Crayfish plague agent</name>
    <dbReference type="NCBI Taxonomy" id="112090"/>
    <lineage>
        <taxon>Eukaryota</taxon>
        <taxon>Sar</taxon>
        <taxon>Stramenopiles</taxon>
        <taxon>Oomycota</taxon>
        <taxon>Saprolegniomycetes</taxon>
        <taxon>Saprolegniales</taxon>
        <taxon>Verrucalvaceae</taxon>
        <taxon>Aphanomyces</taxon>
    </lineage>
</organism>
<dbReference type="PANTHER" id="PTHR32251">
    <property type="entry name" value="3-OXO-5-ALPHA-STEROID 4-DEHYDROGENASE"/>
    <property type="match status" value="1"/>
</dbReference>
<evidence type="ECO:0000256" key="1">
    <source>
        <dbReference type="SAM" id="Phobius"/>
    </source>
</evidence>
<dbReference type="Gene3D" id="1.20.120.1630">
    <property type="match status" value="1"/>
</dbReference>
<proteinExistence type="predicted"/>
<keyword evidence="1" id="KW-1133">Transmembrane helix</keyword>
<gene>
    <name evidence="2" type="ORF">H257_13486</name>
</gene>
<dbReference type="AlphaFoldDB" id="W4FUB7"/>
<feature type="transmembrane region" description="Helical" evidence="1">
    <location>
        <begin position="12"/>
        <end position="32"/>
    </location>
</feature>
<accession>W4FUB7</accession>
<dbReference type="PANTHER" id="PTHR32251:SF17">
    <property type="entry name" value="STEROID 5-ALPHA REDUCTASE C-TERMINAL DOMAIN-CONTAINING PROTEIN"/>
    <property type="match status" value="1"/>
</dbReference>
<dbReference type="EMBL" id="KI913162">
    <property type="protein sequence ID" value="ETV71067.1"/>
    <property type="molecule type" value="Genomic_DNA"/>
</dbReference>
<dbReference type="VEuPathDB" id="FungiDB:H257_13486"/>
<evidence type="ECO:0000313" key="2">
    <source>
        <dbReference type="EMBL" id="ETV71067.1"/>
    </source>
</evidence>
<name>W4FUB7_APHAT</name>
<keyword evidence="1" id="KW-0472">Membrane</keyword>